<comment type="caution">
    <text evidence="1">The sequence shown here is derived from an EMBL/GenBank/DDBJ whole genome shotgun (WGS) entry which is preliminary data.</text>
</comment>
<evidence type="ECO:0000313" key="1">
    <source>
        <dbReference type="EMBL" id="CAG8495135.1"/>
    </source>
</evidence>
<keyword evidence="2" id="KW-1185">Reference proteome</keyword>
<reference evidence="1 2" key="1">
    <citation type="submission" date="2021-06" db="EMBL/GenBank/DDBJ databases">
        <authorList>
            <person name="Kallberg Y."/>
            <person name="Tangrot J."/>
            <person name="Rosling A."/>
        </authorList>
    </citation>
    <scope>NUCLEOTIDE SEQUENCE [LARGE SCALE GENOMIC DNA]</scope>
    <source>
        <strain evidence="1 2">120-4 pot B 10/14</strain>
    </source>
</reference>
<proteinExistence type="predicted"/>
<name>A0ABM8W0Q7_GIGMA</name>
<protein>
    <submittedName>
        <fullName evidence="1">23568_t:CDS:1</fullName>
    </submittedName>
</protein>
<accession>A0ABM8W0Q7</accession>
<dbReference type="Proteomes" id="UP000789901">
    <property type="component" value="Unassembled WGS sequence"/>
</dbReference>
<sequence>MKNEGKQIDVHTKPLEIHWCIIITKQEYKGITWKIDKHSMYKGQEWNCCDIKGDIKKRFFSILYNEENCSPVFANANSEYPILHLFSIESEKNIIFRKSKSEKKNMESYISYLIIP</sequence>
<gene>
    <name evidence="1" type="ORF">GMARGA_LOCUS1918</name>
</gene>
<dbReference type="EMBL" id="CAJVQB010000550">
    <property type="protein sequence ID" value="CAG8495135.1"/>
    <property type="molecule type" value="Genomic_DNA"/>
</dbReference>
<evidence type="ECO:0000313" key="2">
    <source>
        <dbReference type="Proteomes" id="UP000789901"/>
    </source>
</evidence>
<organism evidence="1 2">
    <name type="scientific">Gigaspora margarita</name>
    <dbReference type="NCBI Taxonomy" id="4874"/>
    <lineage>
        <taxon>Eukaryota</taxon>
        <taxon>Fungi</taxon>
        <taxon>Fungi incertae sedis</taxon>
        <taxon>Mucoromycota</taxon>
        <taxon>Glomeromycotina</taxon>
        <taxon>Glomeromycetes</taxon>
        <taxon>Diversisporales</taxon>
        <taxon>Gigasporaceae</taxon>
        <taxon>Gigaspora</taxon>
    </lineage>
</organism>